<evidence type="ECO:0000256" key="7">
    <source>
        <dbReference type="ARBA" id="ARBA00022630"/>
    </source>
</evidence>
<evidence type="ECO:0000259" key="14">
    <source>
        <dbReference type="Pfam" id="PF01180"/>
    </source>
</evidence>
<evidence type="ECO:0000256" key="13">
    <source>
        <dbReference type="SAM" id="MobiDB-lite"/>
    </source>
</evidence>
<dbReference type="GO" id="GO:0005743">
    <property type="term" value="C:mitochondrial inner membrane"/>
    <property type="evidence" value="ECO:0007669"/>
    <property type="project" value="TreeGrafter"/>
</dbReference>
<dbReference type="PROSITE" id="PS00911">
    <property type="entry name" value="DHODEHASE_1"/>
    <property type="match status" value="1"/>
</dbReference>
<proteinExistence type="inferred from homology"/>
<dbReference type="InterPro" id="IPR005719">
    <property type="entry name" value="Dihydroorotate_DH_2"/>
</dbReference>
<dbReference type="EnsemblFungi" id="EJT72228">
    <property type="protein sequence ID" value="EJT72228"/>
    <property type="gene ID" value="GGTG_09094"/>
</dbReference>
<dbReference type="SUPFAM" id="SSF51395">
    <property type="entry name" value="FMN-linked oxidoreductases"/>
    <property type="match status" value="1"/>
</dbReference>
<dbReference type="eggNOG" id="KOG1436">
    <property type="taxonomic scope" value="Eukaryota"/>
</dbReference>
<organism evidence="15">
    <name type="scientific">Gaeumannomyces tritici (strain R3-111a-1)</name>
    <name type="common">Wheat and barley take-all root rot fungus</name>
    <name type="synonym">Gaeumannomyces graminis var. tritici</name>
    <dbReference type="NCBI Taxonomy" id="644352"/>
    <lineage>
        <taxon>Eukaryota</taxon>
        <taxon>Fungi</taxon>
        <taxon>Dikarya</taxon>
        <taxon>Ascomycota</taxon>
        <taxon>Pezizomycotina</taxon>
        <taxon>Sordariomycetes</taxon>
        <taxon>Sordariomycetidae</taxon>
        <taxon>Magnaporthales</taxon>
        <taxon>Magnaporthaceae</taxon>
        <taxon>Gaeumannomyces</taxon>
    </lineage>
</organism>
<feature type="domain" description="Dihydroorotate dehydrogenase catalytic" evidence="14">
    <location>
        <begin position="149"/>
        <end position="435"/>
    </location>
</feature>
<keyword evidence="8" id="KW-0288">FMN</keyword>
<reference evidence="15" key="3">
    <citation type="submission" date="2010-09" db="EMBL/GenBank/DDBJ databases">
        <title>Annotation of Gaeumannomyces graminis var. tritici R3-111a-1.</title>
        <authorList>
            <consortium name="The Broad Institute Genome Sequencing Platform"/>
            <person name="Ma L.-J."/>
            <person name="Dead R."/>
            <person name="Young S.K."/>
            <person name="Zeng Q."/>
            <person name="Gargeya S."/>
            <person name="Fitzgerald M."/>
            <person name="Haas B."/>
            <person name="Abouelleil A."/>
            <person name="Alvarado L."/>
            <person name="Arachchi H.M."/>
            <person name="Berlin A."/>
            <person name="Brown A."/>
            <person name="Chapman S.B."/>
            <person name="Chen Z."/>
            <person name="Dunbar C."/>
            <person name="Freedman E."/>
            <person name="Gearin G."/>
            <person name="Gellesch M."/>
            <person name="Goldberg J."/>
            <person name="Griggs A."/>
            <person name="Gujja S."/>
            <person name="Heiman D."/>
            <person name="Howarth C."/>
            <person name="Larson L."/>
            <person name="Lui A."/>
            <person name="MacDonald P.J.P."/>
            <person name="Mehta T."/>
            <person name="Montmayeur A."/>
            <person name="Murphy C."/>
            <person name="Neiman D."/>
            <person name="Pearson M."/>
            <person name="Priest M."/>
            <person name="Roberts A."/>
            <person name="Saif S."/>
            <person name="Shea T."/>
            <person name="Shenoy N."/>
            <person name="Sisk P."/>
            <person name="Stolte C."/>
            <person name="Sykes S."/>
            <person name="Yandava C."/>
            <person name="Wortman J."/>
            <person name="Nusbaum C."/>
            <person name="Birren B."/>
        </authorList>
    </citation>
    <scope>NUCLEOTIDE SEQUENCE</scope>
    <source>
        <strain evidence="15">R3-111a-1</strain>
    </source>
</reference>
<evidence type="ECO:0000256" key="6">
    <source>
        <dbReference type="ARBA" id="ARBA00017599"/>
    </source>
</evidence>
<dbReference type="EC" id="1.3.5.2" evidence="5"/>
<feature type="compositionally biased region" description="Low complexity" evidence="13">
    <location>
        <begin position="43"/>
        <end position="56"/>
    </location>
</feature>
<evidence type="ECO:0000313" key="17">
    <source>
        <dbReference type="Proteomes" id="UP000006039"/>
    </source>
</evidence>
<keyword evidence="9" id="KW-0560">Oxidoreductase</keyword>
<dbReference type="Proteomes" id="UP000006039">
    <property type="component" value="Unassembled WGS sequence"/>
</dbReference>
<feature type="compositionally biased region" description="Pro residues" evidence="13">
    <location>
        <begin position="57"/>
        <end position="66"/>
    </location>
</feature>
<dbReference type="GO" id="GO:0006207">
    <property type="term" value="P:'de novo' pyrimidine nucleobase biosynthetic process"/>
    <property type="evidence" value="ECO:0007669"/>
    <property type="project" value="InterPro"/>
</dbReference>
<reference evidence="17" key="1">
    <citation type="submission" date="2010-07" db="EMBL/GenBank/DDBJ databases">
        <title>The genome sequence of Gaeumannomyces graminis var. tritici strain R3-111a-1.</title>
        <authorList>
            <consortium name="The Broad Institute Genome Sequencing Platform"/>
            <person name="Ma L.-J."/>
            <person name="Dead R."/>
            <person name="Young S."/>
            <person name="Zeng Q."/>
            <person name="Koehrsen M."/>
            <person name="Alvarado L."/>
            <person name="Berlin A."/>
            <person name="Chapman S.B."/>
            <person name="Chen Z."/>
            <person name="Freedman E."/>
            <person name="Gellesch M."/>
            <person name="Goldberg J."/>
            <person name="Griggs A."/>
            <person name="Gujja S."/>
            <person name="Heilman E.R."/>
            <person name="Heiman D."/>
            <person name="Hepburn T."/>
            <person name="Howarth C."/>
            <person name="Jen D."/>
            <person name="Larson L."/>
            <person name="Mehta T."/>
            <person name="Neiman D."/>
            <person name="Pearson M."/>
            <person name="Roberts A."/>
            <person name="Saif S."/>
            <person name="Shea T."/>
            <person name="Shenoy N."/>
            <person name="Sisk P."/>
            <person name="Stolte C."/>
            <person name="Sykes S."/>
            <person name="Walk T."/>
            <person name="White J."/>
            <person name="Yandava C."/>
            <person name="Haas B."/>
            <person name="Nusbaum C."/>
            <person name="Birren B."/>
        </authorList>
    </citation>
    <scope>NUCLEOTIDE SEQUENCE [LARGE SCALE GENOMIC DNA]</scope>
    <source>
        <strain evidence="17">R3-111a-1</strain>
    </source>
</reference>
<name>J3P6F4_GAET3</name>
<evidence type="ECO:0000256" key="9">
    <source>
        <dbReference type="ARBA" id="ARBA00023002"/>
    </source>
</evidence>
<dbReference type="CDD" id="cd04738">
    <property type="entry name" value="DHOD_2_like"/>
    <property type="match status" value="1"/>
</dbReference>
<protein>
    <recommendedName>
        <fullName evidence="6">Dihydroorotate dehydrogenase (quinone), mitochondrial</fullName>
        <ecNumber evidence="5">1.3.5.2</ecNumber>
    </recommendedName>
    <alternativeName>
        <fullName evidence="11">Dihydroorotate oxidase</fullName>
    </alternativeName>
</protein>
<evidence type="ECO:0000256" key="4">
    <source>
        <dbReference type="ARBA" id="ARBA00005359"/>
    </source>
</evidence>
<dbReference type="InterPro" id="IPR050074">
    <property type="entry name" value="DHO_dehydrogenase"/>
</dbReference>
<evidence type="ECO:0000256" key="12">
    <source>
        <dbReference type="ARBA" id="ARBA00048639"/>
    </source>
</evidence>
<keyword evidence="17" id="KW-1185">Reference proteome</keyword>
<dbReference type="GeneID" id="20349552"/>
<dbReference type="PANTHER" id="PTHR48109">
    <property type="entry name" value="DIHYDROOROTATE DEHYDROGENASE (QUINONE), MITOCHONDRIAL-RELATED"/>
    <property type="match status" value="1"/>
</dbReference>
<reference evidence="16" key="4">
    <citation type="journal article" date="2015" name="G3 (Bethesda)">
        <title>Genome sequences of three phytopathogenic species of the Magnaporthaceae family of fungi.</title>
        <authorList>
            <person name="Okagaki L.H."/>
            <person name="Nunes C.C."/>
            <person name="Sailsbery J."/>
            <person name="Clay B."/>
            <person name="Brown D."/>
            <person name="John T."/>
            <person name="Oh Y."/>
            <person name="Young N."/>
            <person name="Fitzgerald M."/>
            <person name="Haas B.J."/>
            <person name="Zeng Q."/>
            <person name="Young S."/>
            <person name="Adiconis X."/>
            <person name="Fan L."/>
            <person name="Levin J.Z."/>
            <person name="Mitchell T.K."/>
            <person name="Okubara P.A."/>
            <person name="Farman M.L."/>
            <person name="Kohn L.M."/>
            <person name="Birren B."/>
            <person name="Ma L.-J."/>
            <person name="Dean R.A."/>
        </authorList>
    </citation>
    <scope>NUCLEOTIDE SEQUENCE</scope>
    <source>
        <strain evidence="16">R3-111a-1</strain>
    </source>
</reference>
<gene>
    <name evidence="16" type="primary">20349552</name>
    <name evidence="15" type="ORF">GGTG_09094</name>
</gene>
<evidence type="ECO:0000256" key="11">
    <source>
        <dbReference type="ARBA" id="ARBA00031623"/>
    </source>
</evidence>
<comment type="pathway">
    <text evidence="3">Pyrimidine metabolism; UMP biosynthesis via de novo pathway; orotate from (S)-dihydroorotate (quinone route): step 1/1.</text>
</comment>
<evidence type="ECO:0000256" key="8">
    <source>
        <dbReference type="ARBA" id="ARBA00022643"/>
    </source>
</evidence>
<dbReference type="STRING" id="644352.J3P6F4"/>
<feature type="region of interest" description="Disordered" evidence="13">
    <location>
        <begin position="21"/>
        <end position="70"/>
    </location>
</feature>
<dbReference type="VEuPathDB" id="FungiDB:GGTG_09094"/>
<dbReference type="EMBL" id="GL385399">
    <property type="protein sequence ID" value="EJT72228.1"/>
    <property type="molecule type" value="Genomic_DNA"/>
</dbReference>
<reference evidence="15" key="2">
    <citation type="submission" date="2010-07" db="EMBL/GenBank/DDBJ databases">
        <authorList>
            <consortium name="The Broad Institute Genome Sequencing Platform"/>
            <consortium name="Broad Institute Genome Sequencing Center for Infectious Disease"/>
            <person name="Ma L.-J."/>
            <person name="Dead R."/>
            <person name="Young S."/>
            <person name="Zeng Q."/>
            <person name="Koehrsen M."/>
            <person name="Alvarado L."/>
            <person name="Berlin A."/>
            <person name="Chapman S.B."/>
            <person name="Chen Z."/>
            <person name="Freedman E."/>
            <person name="Gellesch M."/>
            <person name="Goldberg J."/>
            <person name="Griggs A."/>
            <person name="Gujja S."/>
            <person name="Heilman E.R."/>
            <person name="Heiman D."/>
            <person name="Hepburn T."/>
            <person name="Howarth C."/>
            <person name="Jen D."/>
            <person name="Larson L."/>
            <person name="Mehta T."/>
            <person name="Neiman D."/>
            <person name="Pearson M."/>
            <person name="Roberts A."/>
            <person name="Saif S."/>
            <person name="Shea T."/>
            <person name="Shenoy N."/>
            <person name="Sisk P."/>
            <person name="Stolte C."/>
            <person name="Sykes S."/>
            <person name="Walk T."/>
            <person name="White J."/>
            <person name="Yandava C."/>
            <person name="Haas B."/>
            <person name="Nusbaum C."/>
            <person name="Birren B."/>
        </authorList>
    </citation>
    <scope>NUCLEOTIDE SEQUENCE</scope>
    <source>
        <strain evidence="15">R3-111a-1</strain>
    </source>
</reference>
<comment type="catalytic activity">
    <reaction evidence="12">
        <text>(S)-dihydroorotate + a quinone = orotate + a quinol</text>
        <dbReference type="Rhea" id="RHEA:30187"/>
        <dbReference type="ChEBI" id="CHEBI:24646"/>
        <dbReference type="ChEBI" id="CHEBI:30839"/>
        <dbReference type="ChEBI" id="CHEBI:30864"/>
        <dbReference type="ChEBI" id="CHEBI:132124"/>
        <dbReference type="EC" id="1.3.5.2"/>
    </reaction>
</comment>
<dbReference type="Pfam" id="PF01180">
    <property type="entry name" value="DHO_dh"/>
    <property type="match status" value="2"/>
</dbReference>
<evidence type="ECO:0000256" key="5">
    <source>
        <dbReference type="ARBA" id="ARBA00012791"/>
    </source>
</evidence>
<evidence type="ECO:0000256" key="10">
    <source>
        <dbReference type="ARBA" id="ARBA00023136"/>
    </source>
</evidence>
<evidence type="ECO:0000256" key="3">
    <source>
        <dbReference type="ARBA" id="ARBA00005161"/>
    </source>
</evidence>
<dbReference type="InterPro" id="IPR013785">
    <property type="entry name" value="Aldolase_TIM"/>
</dbReference>
<reference evidence="16" key="5">
    <citation type="submission" date="2018-04" db="UniProtKB">
        <authorList>
            <consortium name="EnsemblFungi"/>
        </authorList>
    </citation>
    <scope>IDENTIFICATION</scope>
    <source>
        <strain evidence="16">R3-111a-1</strain>
    </source>
</reference>
<dbReference type="OrthoDB" id="14784at2759"/>
<keyword evidence="10" id="KW-0472">Membrane</keyword>
<keyword evidence="7" id="KW-0285">Flavoprotein</keyword>
<evidence type="ECO:0000313" key="16">
    <source>
        <dbReference type="EnsemblFungi" id="EJT72228"/>
    </source>
</evidence>
<dbReference type="RefSeq" id="XP_009225202.1">
    <property type="nucleotide sequence ID" value="XM_009226938.1"/>
</dbReference>
<evidence type="ECO:0000256" key="1">
    <source>
        <dbReference type="ARBA" id="ARBA00001917"/>
    </source>
</evidence>
<dbReference type="HOGENOM" id="CLU_013640_4_0_1"/>
<comment type="cofactor">
    <cofactor evidence="1">
        <name>FMN</name>
        <dbReference type="ChEBI" id="CHEBI:58210"/>
    </cofactor>
</comment>
<dbReference type="FunFam" id="3.20.20.70:FF:000242">
    <property type="entry name" value="Dihydroorotate reductase PyrE"/>
    <property type="match status" value="1"/>
</dbReference>
<sequence length="531" mass="54712">MASLARFARLLPRSTPLCAGRARLPLQRSPNAALRSRGTQRHASTGPTASAGSASSTPPPPPPPPLQARTGAGTALTTVAILSVAAGVYLVATDTRASAVHRHLVPALLRAFVPDAEDAHHLGTAALKTLHELGLHPRERSGVDADGSLSVSVFGRTLANPIGISAGLDKNAEIPDALFAVGPAVVEVGGVTPRPQPGNPRPRVFRVPSIQGMVNRYGLNSAGADAVARTLRTRLRRAARGLGLAEADVLAGESASGVPVGSLLPGRLLCVQVAKAKETDEKDVAAVTRDYTDCVRRLAPYADVVVVNVSSPNTPGLRDLQAAGPLSSILSAVVAEARSAAAACGRPSTGPDRPRVMVKVSPDEDSPEQVNGVVGAVWSSGVDGVIVGNTTKRRDVVPVGVPLTSREVEALAETGGYSGPALFDRTVALVGKYRDALDRYPAGRKKEEVAAQAGAASLVPPPAVLTRPRTGEHEAEPKVIFATGGITTGSQALQVLNAGASVAMVYTGMVYGGPGIVTRMKEEMKGLLKDS</sequence>
<accession>J3P6F4</accession>
<dbReference type="Gene3D" id="3.20.20.70">
    <property type="entry name" value="Aldolase class I"/>
    <property type="match status" value="2"/>
</dbReference>
<evidence type="ECO:0000313" key="15">
    <source>
        <dbReference type="EMBL" id="EJT72228.1"/>
    </source>
</evidence>
<comment type="subcellular location">
    <subcellularLocation>
        <location evidence="2">Membrane</location>
    </subcellularLocation>
</comment>
<dbReference type="InterPro" id="IPR001295">
    <property type="entry name" value="Dihydroorotate_DH_CS"/>
</dbReference>
<dbReference type="GO" id="GO:0044205">
    <property type="term" value="P:'de novo' UMP biosynthetic process"/>
    <property type="evidence" value="ECO:0007669"/>
    <property type="project" value="UniProtKB-UniPathway"/>
</dbReference>
<dbReference type="GO" id="GO:0106430">
    <property type="term" value="F:dihydroorotate dehydrogenase (quinone) activity"/>
    <property type="evidence" value="ECO:0007669"/>
    <property type="project" value="UniProtKB-EC"/>
</dbReference>
<evidence type="ECO:0000256" key="2">
    <source>
        <dbReference type="ARBA" id="ARBA00004370"/>
    </source>
</evidence>
<dbReference type="UniPathway" id="UPA00070">
    <property type="reaction ID" value="UER00946"/>
</dbReference>
<dbReference type="InterPro" id="IPR005720">
    <property type="entry name" value="Dihydroorotate_DH_cat"/>
</dbReference>
<dbReference type="AlphaFoldDB" id="J3P6F4"/>
<feature type="domain" description="Dihydroorotate dehydrogenase catalytic" evidence="14">
    <location>
        <begin position="479"/>
        <end position="527"/>
    </location>
</feature>
<dbReference type="PANTHER" id="PTHR48109:SF4">
    <property type="entry name" value="DIHYDROOROTATE DEHYDROGENASE (QUINONE), MITOCHONDRIAL"/>
    <property type="match status" value="1"/>
</dbReference>
<comment type="similarity">
    <text evidence="4">Belongs to the dihydroorotate dehydrogenase family. Type 2 subfamily.</text>
</comment>